<protein>
    <submittedName>
        <fullName evidence="1">WXG100 family type VII secretion target</fullName>
    </submittedName>
</protein>
<proteinExistence type="predicted"/>
<dbReference type="SUPFAM" id="SSF140453">
    <property type="entry name" value="EsxAB dimer-like"/>
    <property type="match status" value="1"/>
</dbReference>
<keyword evidence="2" id="KW-1185">Reference proteome</keyword>
<dbReference type="InterPro" id="IPR036689">
    <property type="entry name" value="ESAT-6-like_sf"/>
</dbReference>
<gene>
    <name evidence="1" type="ORF">ACFOZ4_11650</name>
</gene>
<sequence>MSGDIVKVHFNDMQDAAQFAAKTKQELDDLAAQILKRLTIDWQGLSGDTFANERTKFINAMHHIDAALGGLADLINNQISSDLKGTDGSTVGVLDGVASVPSGMAGSSFSYVSAGLTNQ</sequence>
<evidence type="ECO:0000313" key="2">
    <source>
        <dbReference type="Proteomes" id="UP001595816"/>
    </source>
</evidence>
<accession>A0ABV8LJW6</accession>
<dbReference type="Gene3D" id="1.10.287.1060">
    <property type="entry name" value="ESAT-6-like"/>
    <property type="match status" value="1"/>
</dbReference>
<name>A0ABV8LJW6_9ACTN</name>
<organism evidence="1 2">
    <name type="scientific">Hamadaea flava</name>
    <dbReference type="NCBI Taxonomy" id="1742688"/>
    <lineage>
        <taxon>Bacteria</taxon>
        <taxon>Bacillati</taxon>
        <taxon>Actinomycetota</taxon>
        <taxon>Actinomycetes</taxon>
        <taxon>Micromonosporales</taxon>
        <taxon>Micromonosporaceae</taxon>
        <taxon>Hamadaea</taxon>
    </lineage>
</organism>
<evidence type="ECO:0000313" key="1">
    <source>
        <dbReference type="EMBL" id="MFC4131257.1"/>
    </source>
</evidence>
<dbReference type="Proteomes" id="UP001595816">
    <property type="component" value="Unassembled WGS sequence"/>
</dbReference>
<reference evidence="2" key="1">
    <citation type="journal article" date="2019" name="Int. J. Syst. Evol. Microbiol.">
        <title>The Global Catalogue of Microorganisms (GCM) 10K type strain sequencing project: providing services to taxonomists for standard genome sequencing and annotation.</title>
        <authorList>
            <consortium name="The Broad Institute Genomics Platform"/>
            <consortium name="The Broad Institute Genome Sequencing Center for Infectious Disease"/>
            <person name="Wu L."/>
            <person name="Ma J."/>
        </authorList>
    </citation>
    <scope>NUCLEOTIDE SEQUENCE [LARGE SCALE GENOMIC DNA]</scope>
    <source>
        <strain evidence="2">CGMCC 4.7289</strain>
    </source>
</reference>
<dbReference type="EMBL" id="JBHSAY010000006">
    <property type="protein sequence ID" value="MFC4131257.1"/>
    <property type="molecule type" value="Genomic_DNA"/>
</dbReference>
<comment type="caution">
    <text evidence="1">The sequence shown here is derived from an EMBL/GenBank/DDBJ whole genome shotgun (WGS) entry which is preliminary data.</text>
</comment>
<dbReference type="RefSeq" id="WP_253754619.1">
    <property type="nucleotide sequence ID" value="NZ_JAMZDZ010000001.1"/>
</dbReference>